<protein>
    <recommendedName>
        <fullName evidence="7">PIN domain-containing protein</fullName>
    </recommendedName>
</protein>
<name>A0ABY6U7L7_BIOOC</name>
<evidence type="ECO:0000256" key="6">
    <source>
        <dbReference type="SAM" id="MobiDB-lite"/>
    </source>
</evidence>
<dbReference type="CDD" id="cd09864">
    <property type="entry name" value="PIN_Fcf1-like"/>
    <property type="match status" value="1"/>
</dbReference>
<feature type="compositionally biased region" description="Polar residues" evidence="6">
    <location>
        <begin position="28"/>
        <end position="40"/>
    </location>
</feature>
<dbReference type="Pfam" id="PF04900">
    <property type="entry name" value="Fcf1"/>
    <property type="match status" value="1"/>
</dbReference>
<dbReference type="Proteomes" id="UP000766486">
    <property type="component" value="Unassembled WGS sequence"/>
</dbReference>
<dbReference type="InterPro" id="IPR002716">
    <property type="entry name" value="PIN_dom"/>
</dbReference>
<feature type="region of interest" description="Disordered" evidence="6">
    <location>
        <begin position="1"/>
        <end position="53"/>
    </location>
</feature>
<evidence type="ECO:0000256" key="5">
    <source>
        <dbReference type="ARBA" id="ARBA00024026"/>
    </source>
</evidence>
<keyword evidence="3" id="KW-0698">rRNA processing</keyword>
<dbReference type="InterPro" id="IPR029060">
    <property type="entry name" value="PIN-like_dom_sf"/>
</dbReference>
<dbReference type="SUPFAM" id="SSF88723">
    <property type="entry name" value="PIN domain-like"/>
    <property type="match status" value="1"/>
</dbReference>
<feature type="compositionally biased region" description="Basic residues" evidence="6">
    <location>
        <begin position="1"/>
        <end position="12"/>
    </location>
</feature>
<reference evidence="8 9" key="1">
    <citation type="submission" date="2019-06" db="EMBL/GenBank/DDBJ databases">
        <authorList>
            <person name="Broberg M."/>
        </authorList>
    </citation>
    <scope>NUCLEOTIDE SEQUENCE [LARGE SCALE GENOMIC DNA]</scope>
</reference>
<evidence type="ECO:0000256" key="2">
    <source>
        <dbReference type="ARBA" id="ARBA00022517"/>
    </source>
</evidence>
<proteinExistence type="inferred from homology"/>
<comment type="subcellular location">
    <subcellularLocation>
        <location evidence="1">Nucleus</location>
        <location evidence="1">Nucleolus</location>
    </subcellularLocation>
</comment>
<dbReference type="PANTHER" id="PTHR12416">
    <property type="entry name" value="RRNA-PROCESSING PROTEIN UTP23 HOMOLOG"/>
    <property type="match status" value="1"/>
</dbReference>
<dbReference type="SMART" id="SM00670">
    <property type="entry name" value="PINc"/>
    <property type="match status" value="1"/>
</dbReference>
<feature type="domain" description="PIN" evidence="7">
    <location>
        <begin position="76"/>
        <end position="176"/>
    </location>
</feature>
<dbReference type="InterPro" id="IPR037503">
    <property type="entry name" value="Fcf1_PIN"/>
</dbReference>
<dbReference type="InterPro" id="IPR006984">
    <property type="entry name" value="Fcf1/UTP23"/>
</dbReference>
<evidence type="ECO:0000256" key="1">
    <source>
        <dbReference type="ARBA" id="ARBA00004604"/>
    </source>
</evidence>
<evidence type="ECO:0000313" key="9">
    <source>
        <dbReference type="Proteomes" id="UP000766486"/>
    </source>
</evidence>
<accession>A0ABY6U7L7</accession>
<evidence type="ECO:0000313" key="8">
    <source>
        <dbReference type="EMBL" id="VUC25877.1"/>
    </source>
</evidence>
<sequence>MGVAKKTRKFAQVKRVLGRRDERLKKANAQTKPNAAQAKSNGKGPAKKPDEETVRHIPQVPSGLFFQSNQQLGPPYHVILDTNFFSHSISHKVDIQDGLMDLLLAKCIPVVTECTIAELESLPPGKFRLALRLARDERWKRLKCSHSGTYADQCIVDTVMQNRCYLVGTDDKELRQRLRKIPGVPLVGVGRGKFHIERLPEISV</sequence>
<dbReference type="EMBL" id="CABFNS010000741">
    <property type="protein sequence ID" value="VUC25877.1"/>
    <property type="molecule type" value="Genomic_DNA"/>
</dbReference>
<gene>
    <name evidence="8" type="ORF">CLO192961_LOCUS176484</name>
</gene>
<dbReference type="Gene3D" id="3.40.50.1010">
    <property type="entry name" value="5'-nuclease"/>
    <property type="match status" value="1"/>
</dbReference>
<evidence type="ECO:0000259" key="7">
    <source>
        <dbReference type="SMART" id="SM00670"/>
    </source>
</evidence>
<keyword evidence="2" id="KW-0690">Ribosome biogenesis</keyword>
<keyword evidence="9" id="KW-1185">Reference proteome</keyword>
<evidence type="ECO:0000256" key="3">
    <source>
        <dbReference type="ARBA" id="ARBA00022552"/>
    </source>
</evidence>
<evidence type="ECO:0000256" key="4">
    <source>
        <dbReference type="ARBA" id="ARBA00023242"/>
    </source>
</evidence>
<organism evidence="8 9">
    <name type="scientific">Bionectria ochroleuca</name>
    <name type="common">Gliocladium roseum</name>
    <dbReference type="NCBI Taxonomy" id="29856"/>
    <lineage>
        <taxon>Eukaryota</taxon>
        <taxon>Fungi</taxon>
        <taxon>Dikarya</taxon>
        <taxon>Ascomycota</taxon>
        <taxon>Pezizomycotina</taxon>
        <taxon>Sordariomycetes</taxon>
        <taxon>Hypocreomycetidae</taxon>
        <taxon>Hypocreales</taxon>
        <taxon>Bionectriaceae</taxon>
        <taxon>Clonostachys</taxon>
    </lineage>
</organism>
<comment type="similarity">
    <text evidence="5">Belongs to the UTP23/FCF1 family. FCF1 subfamily.</text>
</comment>
<keyword evidence="4" id="KW-0539">Nucleus</keyword>
<comment type="caution">
    <text evidence="8">The sequence shown here is derived from an EMBL/GenBank/DDBJ whole genome shotgun (WGS) entry which is preliminary data.</text>
</comment>